<dbReference type="InterPro" id="IPR051045">
    <property type="entry name" value="TonB-dependent_transducer"/>
</dbReference>
<dbReference type="RefSeq" id="WP_106136378.1">
    <property type="nucleotide sequence ID" value="NZ_PVTE01000002.1"/>
</dbReference>
<dbReference type="GO" id="GO:0031992">
    <property type="term" value="F:energy transducer activity"/>
    <property type="evidence" value="ECO:0007669"/>
    <property type="project" value="TreeGrafter"/>
</dbReference>
<evidence type="ECO:0000313" key="2">
    <source>
        <dbReference type="EMBL" id="PRY45527.1"/>
    </source>
</evidence>
<accession>A0A2T0TIJ3</accession>
<dbReference type="GO" id="GO:0098797">
    <property type="term" value="C:plasma membrane protein complex"/>
    <property type="evidence" value="ECO:0007669"/>
    <property type="project" value="TreeGrafter"/>
</dbReference>
<dbReference type="EMBL" id="PVTE01000002">
    <property type="protein sequence ID" value="PRY45527.1"/>
    <property type="molecule type" value="Genomic_DNA"/>
</dbReference>
<evidence type="ECO:0000313" key="3">
    <source>
        <dbReference type="Proteomes" id="UP000238375"/>
    </source>
</evidence>
<proteinExistence type="predicted"/>
<comment type="caution">
    <text evidence="2">The sequence shown here is derived from an EMBL/GenBank/DDBJ whole genome shotgun (WGS) entry which is preliminary data.</text>
</comment>
<evidence type="ECO:0000256" key="1">
    <source>
        <dbReference type="SAM" id="SignalP"/>
    </source>
</evidence>
<protein>
    <submittedName>
        <fullName evidence="2">TonB-like protein</fullName>
    </submittedName>
</protein>
<keyword evidence="1" id="KW-0732">Signal</keyword>
<dbReference type="PANTHER" id="PTHR33446:SF2">
    <property type="entry name" value="PROTEIN TONB"/>
    <property type="match status" value="1"/>
</dbReference>
<feature type="chain" id="PRO_5015436666" evidence="1">
    <location>
        <begin position="26"/>
        <end position="143"/>
    </location>
</feature>
<dbReference type="Proteomes" id="UP000238375">
    <property type="component" value="Unassembled WGS sequence"/>
</dbReference>
<dbReference type="PANTHER" id="PTHR33446">
    <property type="entry name" value="PROTEIN TONB-RELATED"/>
    <property type="match status" value="1"/>
</dbReference>
<feature type="signal peptide" evidence="1">
    <location>
        <begin position="1"/>
        <end position="25"/>
    </location>
</feature>
<dbReference type="OrthoDB" id="9812355at2"/>
<gene>
    <name evidence="2" type="ORF">CLV58_102276</name>
</gene>
<keyword evidence="3" id="KW-1185">Reference proteome</keyword>
<organism evidence="2 3">
    <name type="scientific">Spirosoma oryzae</name>
    <dbReference type="NCBI Taxonomy" id="1469603"/>
    <lineage>
        <taxon>Bacteria</taxon>
        <taxon>Pseudomonadati</taxon>
        <taxon>Bacteroidota</taxon>
        <taxon>Cytophagia</taxon>
        <taxon>Cytophagales</taxon>
        <taxon>Cytophagaceae</taxon>
        <taxon>Spirosoma</taxon>
    </lineage>
</organism>
<dbReference type="AlphaFoldDB" id="A0A2T0TIJ3"/>
<dbReference type="Gene3D" id="3.30.1150.10">
    <property type="match status" value="1"/>
</dbReference>
<reference evidence="2 3" key="1">
    <citation type="submission" date="2018-03" db="EMBL/GenBank/DDBJ databases">
        <title>Genomic Encyclopedia of Archaeal and Bacterial Type Strains, Phase II (KMG-II): from individual species to whole genera.</title>
        <authorList>
            <person name="Goeker M."/>
        </authorList>
    </citation>
    <scope>NUCLEOTIDE SEQUENCE [LARGE SCALE GENOMIC DNA]</scope>
    <source>
        <strain evidence="2 3">DSM 28354</strain>
    </source>
</reference>
<sequence>MNWFRTTLLCAMTLTGVLAAQPGQAQTRTGKVYTVAERAPEFPGGKAALSRYLAANIRYPNSLIRKNVTTGPVSARFIIDETGQVSDVRVQIKPLGEKNRKGMEEYMATIITAVEKMPRWQPGLVDDKPVPVFYTLPVEISMK</sequence>
<name>A0A2T0TIJ3_9BACT</name>
<dbReference type="SUPFAM" id="SSF74653">
    <property type="entry name" value="TolA/TonB C-terminal domain"/>
    <property type="match status" value="1"/>
</dbReference>